<dbReference type="InterPro" id="IPR020843">
    <property type="entry name" value="ER"/>
</dbReference>
<proteinExistence type="predicted"/>
<dbReference type="SUPFAM" id="SSF50129">
    <property type="entry name" value="GroES-like"/>
    <property type="match status" value="1"/>
</dbReference>
<dbReference type="SMART" id="SM00829">
    <property type="entry name" value="PKS_ER"/>
    <property type="match status" value="1"/>
</dbReference>
<accession>A0A5J5IUM9</accession>
<dbReference type="Gene3D" id="3.90.180.10">
    <property type="entry name" value="Medium-chain alcohol dehydrogenases, catalytic domain"/>
    <property type="match status" value="1"/>
</dbReference>
<dbReference type="RefSeq" id="WP_150418515.1">
    <property type="nucleotide sequence ID" value="NZ_VYRZ01000001.1"/>
</dbReference>
<dbReference type="CDD" id="cd05289">
    <property type="entry name" value="MDR_like_2"/>
    <property type="match status" value="1"/>
</dbReference>
<sequence>MRSRTLRTAPVPLPAVHVEPPSETMRAIVFDAPGEADVLRLAEIPVPRPTLSEVLVRIEAAGVNPIDAKTRSGHGVAEAIDHWPSTIGFDFSGVVVSTPYEAHELQPGTEVFGMLPFPRSGGSYAEYAVVPSLSVTRKPAGLSHVEAAGVPLAALTAWGLVVETALAHEGQRMLIHAGPGGVGHLAVQLASYFGAHVTATGSERNLPWLRDLGAEVAIDHATTRFEDVVGEMDVVIDLVGNVADDTGSRSLGVLRTGGLYVLVPSGAWPGYADEAAAAGVRATGYQVVPDGSVLATLARLLDSGAIRVFVDSVHDLSDAAAAHREVERGHVRGKVVLSVTAGR</sequence>
<name>A0A5J5IUM9_9MICO</name>
<dbReference type="InterPro" id="IPR011032">
    <property type="entry name" value="GroES-like_sf"/>
</dbReference>
<dbReference type="Pfam" id="PF13602">
    <property type="entry name" value="ADH_zinc_N_2"/>
    <property type="match status" value="1"/>
</dbReference>
<evidence type="ECO:0000313" key="3">
    <source>
        <dbReference type="Proteomes" id="UP000327039"/>
    </source>
</evidence>
<evidence type="ECO:0000259" key="1">
    <source>
        <dbReference type="SMART" id="SM00829"/>
    </source>
</evidence>
<dbReference type="PANTHER" id="PTHR11695:SF294">
    <property type="entry name" value="RETICULON-4-INTERACTING PROTEIN 1, MITOCHONDRIAL"/>
    <property type="match status" value="1"/>
</dbReference>
<dbReference type="SUPFAM" id="SSF51735">
    <property type="entry name" value="NAD(P)-binding Rossmann-fold domains"/>
    <property type="match status" value="1"/>
</dbReference>
<evidence type="ECO:0000313" key="2">
    <source>
        <dbReference type="EMBL" id="KAA9089884.1"/>
    </source>
</evidence>
<dbReference type="InterPro" id="IPR050700">
    <property type="entry name" value="YIM1/Zinc_Alcohol_DH_Fams"/>
</dbReference>
<feature type="domain" description="Enoyl reductase (ER)" evidence="1">
    <location>
        <begin position="34"/>
        <end position="337"/>
    </location>
</feature>
<comment type="caution">
    <text evidence="2">The sequence shown here is derived from an EMBL/GenBank/DDBJ whole genome shotgun (WGS) entry which is preliminary data.</text>
</comment>
<dbReference type="Gene3D" id="3.40.50.720">
    <property type="entry name" value="NAD(P)-binding Rossmann-like Domain"/>
    <property type="match status" value="1"/>
</dbReference>
<reference evidence="3" key="1">
    <citation type="submission" date="2019-09" db="EMBL/GenBank/DDBJ databases">
        <title>Mumia zhuanghuii sp. nov. isolated from the intestinal contents of plateau pika (Ochotona curzoniae) in the Qinghai-Tibet plateau of China.</title>
        <authorList>
            <person name="Tian Z."/>
        </authorList>
    </citation>
    <scope>NUCLEOTIDE SEQUENCE [LARGE SCALE GENOMIC DNA]</scope>
    <source>
        <strain evidence="3">DSM 25564</strain>
    </source>
</reference>
<keyword evidence="3" id="KW-1185">Reference proteome</keyword>
<dbReference type="PANTHER" id="PTHR11695">
    <property type="entry name" value="ALCOHOL DEHYDROGENASE RELATED"/>
    <property type="match status" value="1"/>
</dbReference>
<dbReference type="InterPro" id="IPR013154">
    <property type="entry name" value="ADH-like_N"/>
</dbReference>
<dbReference type="OrthoDB" id="3175656at2"/>
<protein>
    <submittedName>
        <fullName evidence="2">NADP-dependent oxidoreductase</fullName>
    </submittedName>
</protein>
<gene>
    <name evidence="2" type="ORF">F6B42_05430</name>
</gene>
<dbReference type="GO" id="GO:0016491">
    <property type="term" value="F:oxidoreductase activity"/>
    <property type="evidence" value="ECO:0007669"/>
    <property type="project" value="InterPro"/>
</dbReference>
<dbReference type="InterPro" id="IPR036291">
    <property type="entry name" value="NAD(P)-bd_dom_sf"/>
</dbReference>
<dbReference type="AlphaFoldDB" id="A0A5J5IUM9"/>
<dbReference type="Pfam" id="PF08240">
    <property type="entry name" value="ADH_N"/>
    <property type="match status" value="1"/>
</dbReference>
<dbReference type="EMBL" id="VYRZ01000001">
    <property type="protein sequence ID" value="KAA9089884.1"/>
    <property type="molecule type" value="Genomic_DNA"/>
</dbReference>
<organism evidence="2 3">
    <name type="scientific">Microbacterium radiodurans</name>
    <dbReference type="NCBI Taxonomy" id="661398"/>
    <lineage>
        <taxon>Bacteria</taxon>
        <taxon>Bacillati</taxon>
        <taxon>Actinomycetota</taxon>
        <taxon>Actinomycetes</taxon>
        <taxon>Micrococcales</taxon>
        <taxon>Microbacteriaceae</taxon>
        <taxon>Microbacterium</taxon>
    </lineage>
</organism>
<dbReference type="Proteomes" id="UP000327039">
    <property type="component" value="Unassembled WGS sequence"/>
</dbReference>